<dbReference type="GO" id="GO:0004113">
    <property type="term" value="F:2',3'-cyclic-nucleotide 3'-phosphodiesterase activity"/>
    <property type="evidence" value="ECO:0007669"/>
    <property type="project" value="InterPro"/>
</dbReference>
<protein>
    <recommendedName>
        <fullName evidence="2">RNA 2',3'-cyclic phosphodiesterase</fullName>
        <shortName evidence="2">RNA 2',3'-CPDase</shortName>
        <ecNumber evidence="2">3.1.4.58</ecNumber>
    </recommendedName>
</protein>
<gene>
    <name evidence="3" type="ORF">A3B04_01390</name>
</gene>
<feature type="active site" description="Proton acceptor" evidence="2">
    <location>
        <position position="130"/>
    </location>
</feature>
<reference evidence="3 4" key="1">
    <citation type="journal article" date="2016" name="Nat. Commun.">
        <title>Thousands of microbial genomes shed light on interconnected biogeochemical processes in an aquifer system.</title>
        <authorList>
            <person name="Anantharaman K."/>
            <person name="Brown C.T."/>
            <person name="Hug L.A."/>
            <person name="Sharon I."/>
            <person name="Castelle C.J."/>
            <person name="Probst A.J."/>
            <person name="Thomas B.C."/>
            <person name="Singh A."/>
            <person name="Wilkins M.J."/>
            <person name="Karaoz U."/>
            <person name="Brodie E.L."/>
            <person name="Williams K.H."/>
            <person name="Hubbard S.S."/>
            <person name="Banfield J.F."/>
        </authorList>
    </citation>
    <scope>NUCLEOTIDE SEQUENCE [LARGE SCALE GENOMIC DNA]</scope>
</reference>
<organism evidence="3 4">
    <name type="scientific">Candidatus Portnoybacteria bacterium RIFCSPLOWO2_02_FULL_39_11</name>
    <dbReference type="NCBI Taxonomy" id="1802001"/>
    <lineage>
        <taxon>Bacteria</taxon>
        <taxon>Candidatus Portnoyibacteriota</taxon>
    </lineage>
</organism>
<comment type="caution">
    <text evidence="3">The sequence shown here is derived from an EMBL/GenBank/DDBJ whole genome shotgun (WGS) entry which is preliminary data.</text>
</comment>
<dbReference type="PANTHER" id="PTHR35561:SF1">
    <property type="entry name" value="RNA 2',3'-CYCLIC PHOSPHODIESTERASE"/>
    <property type="match status" value="1"/>
</dbReference>
<comment type="catalytic activity">
    <reaction evidence="2">
        <text>a 3'-end 2',3'-cyclophospho-ribonucleotide-RNA + H2O = a 3'-end 2'-phospho-ribonucleotide-RNA + H(+)</text>
        <dbReference type="Rhea" id="RHEA:11828"/>
        <dbReference type="Rhea" id="RHEA-COMP:10464"/>
        <dbReference type="Rhea" id="RHEA-COMP:17353"/>
        <dbReference type="ChEBI" id="CHEBI:15377"/>
        <dbReference type="ChEBI" id="CHEBI:15378"/>
        <dbReference type="ChEBI" id="CHEBI:83064"/>
        <dbReference type="ChEBI" id="CHEBI:173113"/>
        <dbReference type="EC" id="3.1.4.58"/>
    </reaction>
</comment>
<dbReference type="InterPro" id="IPR009097">
    <property type="entry name" value="Cyclic_Pdiesterase"/>
</dbReference>
<dbReference type="PANTHER" id="PTHR35561">
    <property type="entry name" value="RNA 2',3'-CYCLIC PHOSPHODIESTERASE"/>
    <property type="match status" value="1"/>
</dbReference>
<dbReference type="EMBL" id="MHNF01000019">
    <property type="protein sequence ID" value="OGZ41126.1"/>
    <property type="molecule type" value="Genomic_DNA"/>
</dbReference>
<dbReference type="Proteomes" id="UP000177126">
    <property type="component" value="Unassembled WGS sequence"/>
</dbReference>
<name>A0A1G2FSS5_9BACT</name>
<feature type="short sequence motif" description="HXTX 2" evidence="2">
    <location>
        <begin position="130"/>
        <end position="133"/>
    </location>
</feature>
<keyword evidence="1 2" id="KW-0378">Hydrolase</keyword>
<dbReference type="HAMAP" id="MF_01940">
    <property type="entry name" value="RNA_CPDase"/>
    <property type="match status" value="1"/>
</dbReference>
<dbReference type="GO" id="GO:0016874">
    <property type="term" value="F:ligase activity"/>
    <property type="evidence" value="ECO:0007669"/>
    <property type="project" value="UniProtKB-KW"/>
</dbReference>
<sequence>MTKRRIFIAVNLPEKIKKRLKEYKEKHDNLSVRWTKIPSLHLTLVFIGYVDDEQMLKACKITREVASEVESFFIYFKRIILGPPGKEPRMIWLEGEKSDALTRLRDALQEALFSADAGFNHKESRPFSPHITLAKIKSDEWCKLLTSDINNVGQDFQAQVEVNSIEVMESDLKYDGAEYAALESCFLGK</sequence>
<dbReference type="Pfam" id="PF13563">
    <property type="entry name" value="2_5_RNA_ligase2"/>
    <property type="match status" value="1"/>
</dbReference>
<comment type="similarity">
    <text evidence="2">Belongs to the 2H phosphoesterase superfamily. ThpR family.</text>
</comment>
<dbReference type="InterPro" id="IPR004175">
    <property type="entry name" value="RNA_CPDase"/>
</dbReference>
<proteinExistence type="inferred from homology"/>
<dbReference type="SUPFAM" id="SSF55144">
    <property type="entry name" value="LigT-like"/>
    <property type="match status" value="1"/>
</dbReference>
<keyword evidence="3" id="KW-0436">Ligase</keyword>
<evidence type="ECO:0000256" key="1">
    <source>
        <dbReference type="ARBA" id="ARBA00022801"/>
    </source>
</evidence>
<comment type="function">
    <text evidence="2">Hydrolyzes RNA 2',3'-cyclic phosphodiester to an RNA 2'-phosphomonoester.</text>
</comment>
<dbReference type="NCBIfam" id="TIGR02258">
    <property type="entry name" value="2_5_ligase"/>
    <property type="match status" value="1"/>
</dbReference>
<evidence type="ECO:0000313" key="3">
    <source>
        <dbReference type="EMBL" id="OGZ41126.1"/>
    </source>
</evidence>
<dbReference type="GO" id="GO:0008664">
    <property type="term" value="F:RNA 2',3'-cyclic 3'-phosphodiesterase activity"/>
    <property type="evidence" value="ECO:0007669"/>
    <property type="project" value="UniProtKB-EC"/>
</dbReference>
<feature type="active site" description="Proton donor" evidence="2">
    <location>
        <position position="41"/>
    </location>
</feature>
<feature type="short sequence motif" description="HXTX 1" evidence="2">
    <location>
        <begin position="41"/>
        <end position="44"/>
    </location>
</feature>
<evidence type="ECO:0000256" key="2">
    <source>
        <dbReference type="HAMAP-Rule" id="MF_01940"/>
    </source>
</evidence>
<evidence type="ECO:0000313" key="4">
    <source>
        <dbReference type="Proteomes" id="UP000177126"/>
    </source>
</evidence>
<accession>A0A1G2FSS5</accession>
<dbReference type="EC" id="3.1.4.58" evidence="2"/>
<dbReference type="Gene3D" id="3.90.1140.10">
    <property type="entry name" value="Cyclic phosphodiesterase"/>
    <property type="match status" value="1"/>
</dbReference>
<dbReference type="AlphaFoldDB" id="A0A1G2FSS5"/>